<dbReference type="AlphaFoldDB" id="A0A2I2FMS5"/>
<dbReference type="Pfam" id="PF22936">
    <property type="entry name" value="Pol_BBD"/>
    <property type="match status" value="1"/>
</dbReference>
<feature type="region of interest" description="Disordered" evidence="1">
    <location>
        <begin position="1"/>
        <end position="45"/>
    </location>
</feature>
<evidence type="ECO:0000313" key="4">
    <source>
        <dbReference type="Proteomes" id="UP000234585"/>
    </source>
</evidence>
<dbReference type="STRING" id="41067.A0A2I2FMS5"/>
<gene>
    <name evidence="3" type="ORF">BDW47DRAFT_122362</name>
</gene>
<dbReference type="OrthoDB" id="4232400at2759"/>
<dbReference type="PANTHER" id="PTHR40628:SF1">
    <property type="entry name" value="CHROMO DOMAIN-CONTAINING PROTEIN"/>
    <property type="match status" value="1"/>
</dbReference>
<accession>A0A2I2FMS5</accession>
<dbReference type="PANTHER" id="PTHR40628">
    <property type="entry name" value="CHROMO DOMAIN-CONTAINING PROTEIN"/>
    <property type="match status" value="1"/>
</dbReference>
<proteinExistence type="predicted"/>
<evidence type="ECO:0000256" key="1">
    <source>
        <dbReference type="SAM" id="MobiDB-lite"/>
    </source>
</evidence>
<dbReference type="InterPro" id="IPR054722">
    <property type="entry name" value="PolX-like_BBD"/>
</dbReference>
<keyword evidence="4" id="KW-1185">Reference proteome</keyword>
<feature type="compositionally biased region" description="Basic residues" evidence="1">
    <location>
        <begin position="18"/>
        <end position="32"/>
    </location>
</feature>
<evidence type="ECO:0000259" key="2">
    <source>
        <dbReference type="Pfam" id="PF22936"/>
    </source>
</evidence>
<dbReference type="Proteomes" id="UP000234585">
    <property type="component" value="Unassembled WGS sequence"/>
</dbReference>
<dbReference type="RefSeq" id="XP_024675931.1">
    <property type="nucleotide sequence ID" value="XM_024815827.1"/>
</dbReference>
<organism evidence="3 4">
    <name type="scientific">Aspergillus candidus</name>
    <dbReference type="NCBI Taxonomy" id="41067"/>
    <lineage>
        <taxon>Eukaryota</taxon>
        <taxon>Fungi</taxon>
        <taxon>Dikarya</taxon>
        <taxon>Ascomycota</taxon>
        <taxon>Pezizomycotina</taxon>
        <taxon>Eurotiomycetes</taxon>
        <taxon>Eurotiomycetidae</taxon>
        <taxon>Eurotiales</taxon>
        <taxon>Aspergillaceae</taxon>
        <taxon>Aspergillus</taxon>
        <taxon>Aspergillus subgen. Circumdati</taxon>
    </lineage>
</organism>
<feature type="domain" description="Retrovirus-related Pol polyprotein from transposon TNT 1-94-like beta-barrel" evidence="2">
    <location>
        <begin position="58"/>
        <end position="131"/>
    </location>
</feature>
<name>A0A2I2FMS5_ASPCN</name>
<feature type="compositionally biased region" description="Polar residues" evidence="1">
    <location>
        <begin position="1"/>
        <end position="10"/>
    </location>
</feature>
<evidence type="ECO:0000313" key="3">
    <source>
        <dbReference type="EMBL" id="PLB41919.1"/>
    </source>
</evidence>
<sequence length="219" mass="25124">MPNSTKQQPPHYTPYSKPPHHHKNNQHQHTKTNNKTNNKTTHSSNKNTYNRCWDWLLTGGNTHYARNRATFSTYRRAPCKISHRRVLGIGTVELTVQRAPNDPRPHKLTLHDVLHMPSARCNGLSVDKYREEHPGEDLREVMVGGDGGQEMMQVVREGEEEALWFADEYCGCLRVVVWGDPQGESFLRGPEDGRLYGVSIIAGEREMQVLRERVALRGY</sequence>
<dbReference type="GeneID" id="36522987"/>
<dbReference type="EMBL" id="KZ559119">
    <property type="protein sequence ID" value="PLB41919.1"/>
    <property type="molecule type" value="Genomic_DNA"/>
</dbReference>
<feature type="compositionally biased region" description="Low complexity" evidence="1">
    <location>
        <begin position="33"/>
        <end position="45"/>
    </location>
</feature>
<reference evidence="3 4" key="1">
    <citation type="submission" date="2017-12" db="EMBL/GenBank/DDBJ databases">
        <authorList>
            <consortium name="DOE Joint Genome Institute"/>
            <person name="Haridas S."/>
            <person name="Kjaerbolling I."/>
            <person name="Vesth T.C."/>
            <person name="Frisvad J.C."/>
            <person name="Nybo J.L."/>
            <person name="Theobald S."/>
            <person name="Kuo A."/>
            <person name="Bowyer P."/>
            <person name="Matsuda Y."/>
            <person name="Mondo S."/>
            <person name="Lyhne E.K."/>
            <person name="Kogle M.E."/>
            <person name="Clum A."/>
            <person name="Lipzen A."/>
            <person name="Salamov A."/>
            <person name="Ngan C.Y."/>
            <person name="Daum C."/>
            <person name="Chiniquy J."/>
            <person name="Barry K."/>
            <person name="LaButti K."/>
            <person name="Simmons B.A."/>
            <person name="Magnuson J.K."/>
            <person name="Mortensen U.H."/>
            <person name="Larsen T.O."/>
            <person name="Grigoriev I.V."/>
            <person name="Baker S.E."/>
            <person name="Andersen M.R."/>
            <person name="Nordberg H.P."/>
            <person name="Cantor M.N."/>
            <person name="Hua S.X."/>
        </authorList>
    </citation>
    <scope>NUCLEOTIDE SEQUENCE [LARGE SCALE GENOMIC DNA]</scope>
    <source>
        <strain evidence="3 4">CBS 102.13</strain>
    </source>
</reference>
<protein>
    <recommendedName>
        <fullName evidence="2">Retrovirus-related Pol polyprotein from transposon TNT 1-94-like beta-barrel domain-containing protein</fullName>
    </recommendedName>
</protein>